<accession>A0ABN8Z2I2</accession>
<keyword evidence="1" id="KW-0812">Transmembrane</keyword>
<dbReference type="Proteomes" id="UP001176941">
    <property type="component" value="Chromosome 27"/>
</dbReference>
<reference evidence="2" key="1">
    <citation type="submission" date="2023-04" db="EMBL/GenBank/DDBJ databases">
        <authorList>
            <consortium name="ELIXIR-Norway"/>
        </authorList>
    </citation>
    <scope>NUCLEOTIDE SEQUENCE [LARGE SCALE GENOMIC DNA]</scope>
</reference>
<keyword evidence="1" id="KW-1133">Transmembrane helix</keyword>
<sequence>MTCSLGISNVLEEISSPSHSIVFLYFFGLIAEEGVLLSPCYFFELCMKWKYLSFSPLPFTSLPFTAICKASSDSHFAFLHFFFLGMVLITASCTMSPTSVHNSSGSLSLRSNPLNLFVLRPPFITTGFCHCVQAHFHCPVHGCTHAQLLTHV</sequence>
<gene>
    <name evidence="2" type="ORF">MRATA1EN1_LOCUS16951</name>
</gene>
<protein>
    <submittedName>
        <fullName evidence="2">Uncharacterized protein</fullName>
    </submittedName>
</protein>
<keyword evidence="3" id="KW-1185">Reference proteome</keyword>
<evidence type="ECO:0000256" key="1">
    <source>
        <dbReference type="SAM" id="Phobius"/>
    </source>
</evidence>
<organism evidence="2 3">
    <name type="scientific">Rangifer tarandus platyrhynchus</name>
    <name type="common">Svalbard reindeer</name>
    <dbReference type="NCBI Taxonomy" id="3082113"/>
    <lineage>
        <taxon>Eukaryota</taxon>
        <taxon>Metazoa</taxon>
        <taxon>Chordata</taxon>
        <taxon>Craniata</taxon>
        <taxon>Vertebrata</taxon>
        <taxon>Euteleostomi</taxon>
        <taxon>Mammalia</taxon>
        <taxon>Eutheria</taxon>
        <taxon>Laurasiatheria</taxon>
        <taxon>Artiodactyla</taxon>
        <taxon>Ruminantia</taxon>
        <taxon>Pecora</taxon>
        <taxon>Cervidae</taxon>
        <taxon>Odocoileinae</taxon>
        <taxon>Rangifer</taxon>
    </lineage>
</organism>
<name>A0ABN8Z2I2_RANTA</name>
<feature type="transmembrane region" description="Helical" evidence="1">
    <location>
        <begin position="20"/>
        <end position="43"/>
    </location>
</feature>
<proteinExistence type="predicted"/>
<evidence type="ECO:0000313" key="3">
    <source>
        <dbReference type="Proteomes" id="UP001176941"/>
    </source>
</evidence>
<keyword evidence="1" id="KW-0472">Membrane</keyword>
<evidence type="ECO:0000313" key="2">
    <source>
        <dbReference type="EMBL" id="CAI9167989.1"/>
    </source>
</evidence>
<feature type="transmembrane region" description="Helical" evidence="1">
    <location>
        <begin position="76"/>
        <end position="97"/>
    </location>
</feature>
<dbReference type="EMBL" id="OX459963">
    <property type="protein sequence ID" value="CAI9167989.1"/>
    <property type="molecule type" value="Genomic_DNA"/>
</dbReference>